<evidence type="ECO:0000313" key="11">
    <source>
        <dbReference type="Proteomes" id="UP000077020"/>
    </source>
</evidence>
<dbReference type="EMBL" id="CP001666">
    <property type="protein sequence ID" value="ADK16145.1"/>
    <property type="molecule type" value="Genomic_DNA"/>
</dbReference>
<protein>
    <submittedName>
        <fullName evidence="8">Membrane associated GGDEF domain containing protein</fullName>
    </submittedName>
    <submittedName>
        <fullName evidence="9">Response regulator PleD</fullName>
    </submittedName>
</protein>
<dbReference type="GO" id="GO:1902201">
    <property type="term" value="P:negative regulation of bacterial-type flagellum-dependent cell motility"/>
    <property type="evidence" value="ECO:0007669"/>
    <property type="project" value="TreeGrafter"/>
</dbReference>
<keyword evidence="11" id="KW-1185">Reference proteome</keyword>
<dbReference type="InterPro" id="IPR050469">
    <property type="entry name" value="Diguanylate_Cyclase"/>
</dbReference>
<dbReference type="SMART" id="SM00267">
    <property type="entry name" value="GGDEF"/>
    <property type="match status" value="1"/>
</dbReference>
<evidence type="ECO:0000256" key="4">
    <source>
        <dbReference type="ARBA" id="ARBA00022989"/>
    </source>
</evidence>
<dbReference type="PROSITE" id="PS50887">
    <property type="entry name" value="GGDEF"/>
    <property type="match status" value="1"/>
</dbReference>
<dbReference type="GO" id="GO:0071555">
    <property type="term" value="P:cell wall organization"/>
    <property type="evidence" value="ECO:0007669"/>
    <property type="project" value="InterPro"/>
</dbReference>
<dbReference type="GO" id="GO:0043709">
    <property type="term" value="P:cell adhesion involved in single-species biofilm formation"/>
    <property type="evidence" value="ECO:0007669"/>
    <property type="project" value="TreeGrafter"/>
</dbReference>
<dbReference type="NCBIfam" id="TIGR00254">
    <property type="entry name" value="GGDEF"/>
    <property type="match status" value="1"/>
</dbReference>
<gene>
    <name evidence="9" type="primary">pleD_4</name>
    <name evidence="8" type="ordered locus">CLJU_c30970</name>
    <name evidence="9" type="ORF">WX45_02531</name>
</gene>
<dbReference type="GO" id="GO:0000155">
    <property type="term" value="F:phosphorelay sensor kinase activity"/>
    <property type="evidence" value="ECO:0007669"/>
    <property type="project" value="InterPro"/>
</dbReference>
<evidence type="ECO:0000256" key="2">
    <source>
        <dbReference type="ARBA" id="ARBA00022475"/>
    </source>
</evidence>
<evidence type="ECO:0000256" key="5">
    <source>
        <dbReference type="ARBA" id="ARBA00023136"/>
    </source>
</evidence>
<reference evidence="8" key="1">
    <citation type="submission" date="2009-07" db="EMBL/GenBank/DDBJ databases">
        <authorList>
            <person name="Koepke M."/>
            <person name="Hujer S."/>
            <person name="Held C."/>
            <person name="Wiezer A."/>
            <person name="Liesegang H."/>
            <person name="Ehrenreich A."/>
            <person name="Gottschalk G."/>
            <person name="Duerre P."/>
        </authorList>
    </citation>
    <scope>NUCLEOTIDE SEQUENCE</scope>
    <source>
        <strain evidence="8">DSM 13528</strain>
    </source>
</reference>
<dbReference type="KEGG" id="clj:CLJU_c30970"/>
<keyword evidence="4 6" id="KW-1133">Transmembrane helix</keyword>
<feature type="transmembrane region" description="Helical" evidence="6">
    <location>
        <begin position="71"/>
        <end position="93"/>
    </location>
</feature>
<feature type="transmembrane region" description="Helical" evidence="6">
    <location>
        <begin position="157"/>
        <end position="176"/>
    </location>
</feature>
<proteinExistence type="predicted"/>
<dbReference type="InterPro" id="IPR000160">
    <property type="entry name" value="GGDEF_dom"/>
</dbReference>
<evidence type="ECO:0000256" key="3">
    <source>
        <dbReference type="ARBA" id="ARBA00022692"/>
    </source>
</evidence>
<organism evidence="8 10">
    <name type="scientific">Clostridium ljungdahlii (strain ATCC 55383 / DSM 13528 / PETC)</name>
    <dbReference type="NCBI Taxonomy" id="748727"/>
    <lineage>
        <taxon>Bacteria</taxon>
        <taxon>Bacillati</taxon>
        <taxon>Bacillota</taxon>
        <taxon>Clostridia</taxon>
        <taxon>Eubacteriales</taxon>
        <taxon>Clostridiaceae</taxon>
        <taxon>Clostridium</taxon>
    </lineage>
</organism>
<evidence type="ECO:0000256" key="6">
    <source>
        <dbReference type="SAM" id="Phobius"/>
    </source>
</evidence>
<feature type="transmembrane region" description="Helical" evidence="6">
    <location>
        <begin position="6"/>
        <end position="24"/>
    </location>
</feature>
<dbReference type="Gene3D" id="3.30.70.270">
    <property type="match status" value="1"/>
</dbReference>
<reference evidence="8 10" key="2">
    <citation type="journal article" date="2010" name="Proc. Natl. Acad. Sci. U.S.A.">
        <title>Clostridium ljungdahlii represents a microbial production platform based on syngas.</title>
        <authorList>
            <person name="Kopke M."/>
            <person name="Held C."/>
            <person name="Hujer S."/>
            <person name="Liesegang H."/>
            <person name="Wiezer A."/>
            <person name="Wollherr A."/>
            <person name="Ehrenreich A."/>
            <person name="Liebl W."/>
            <person name="Gottschalk G."/>
            <person name="Durre P."/>
        </authorList>
    </citation>
    <scope>NUCLEOTIDE SEQUENCE [LARGE SCALE GENOMIC DNA]</scope>
    <source>
        <strain evidence="10">ATCC 55383 / DSM 13528 / PETC</strain>
        <strain evidence="8">DSM 13528</strain>
    </source>
</reference>
<dbReference type="STRING" id="748727.CLJU_c30970"/>
<evidence type="ECO:0000313" key="8">
    <source>
        <dbReference type="EMBL" id="ADK16145.1"/>
    </source>
</evidence>
<dbReference type="HOGENOM" id="CLU_000445_11_1_9"/>
<dbReference type="PANTHER" id="PTHR45138">
    <property type="entry name" value="REGULATORY COMPONENTS OF SENSORY TRANSDUCTION SYSTEM"/>
    <property type="match status" value="1"/>
</dbReference>
<dbReference type="InterPro" id="IPR029787">
    <property type="entry name" value="Nucleotide_cyclase"/>
</dbReference>
<feature type="transmembrane region" description="Helical" evidence="6">
    <location>
        <begin position="132"/>
        <end position="151"/>
    </location>
</feature>
<keyword evidence="2" id="KW-1003">Cell membrane</keyword>
<dbReference type="AlphaFoldDB" id="D8GQ54"/>
<dbReference type="Pfam" id="PF07694">
    <property type="entry name" value="5TM-5TMR_LYT"/>
    <property type="match status" value="1"/>
</dbReference>
<dbReference type="FunFam" id="3.30.70.270:FF:000001">
    <property type="entry name" value="Diguanylate cyclase domain protein"/>
    <property type="match status" value="1"/>
</dbReference>
<dbReference type="Proteomes" id="UP000077020">
    <property type="component" value="Unassembled WGS sequence"/>
</dbReference>
<keyword evidence="5 6" id="KW-0472">Membrane</keyword>
<feature type="domain" description="GGDEF" evidence="7">
    <location>
        <begin position="228"/>
        <end position="362"/>
    </location>
</feature>
<dbReference type="PANTHER" id="PTHR45138:SF9">
    <property type="entry name" value="DIGUANYLATE CYCLASE DGCM-RELATED"/>
    <property type="match status" value="1"/>
</dbReference>
<dbReference type="Proteomes" id="UP000001656">
    <property type="component" value="Chromosome"/>
</dbReference>
<feature type="transmembrane region" description="Helical" evidence="6">
    <location>
        <begin position="99"/>
        <end position="120"/>
    </location>
</feature>
<evidence type="ECO:0000256" key="1">
    <source>
        <dbReference type="ARBA" id="ARBA00004651"/>
    </source>
</evidence>
<dbReference type="GO" id="GO:0005886">
    <property type="term" value="C:plasma membrane"/>
    <property type="evidence" value="ECO:0007669"/>
    <property type="project" value="UniProtKB-SubCell"/>
</dbReference>
<dbReference type="CDD" id="cd01949">
    <property type="entry name" value="GGDEF"/>
    <property type="match status" value="1"/>
</dbReference>
<dbReference type="PATRIC" id="fig|748727.19.peg.2559"/>
<comment type="subcellular location">
    <subcellularLocation>
        <location evidence="1">Cell membrane</location>
        <topology evidence="1">Multi-pass membrane protein</topology>
    </subcellularLocation>
</comment>
<reference evidence="9 11" key="3">
    <citation type="journal article" date="2016" name="Biotechnol. Bioeng.">
        <title>Traits of selected Clostridium strains for syngas fermentation to ethanol.</title>
        <authorList>
            <person name="Martin M.E."/>
            <person name="Richter H."/>
            <person name="Saha S."/>
            <person name="Angenent L.T."/>
        </authorList>
    </citation>
    <scope>NUCLEOTIDE SEQUENCE [LARGE SCALE GENOMIC DNA]</scope>
    <source>
        <strain evidence="9 11">PETC</strain>
    </source>
</reference>
<dbReference type="Pfam" id="PF00990">
    <property type="entry name" value="GGDEF"/>
    <property type="match status" value="1"/>
</dbReference>
<dbReference type="EMBL" id="LITS01000044">
    <property type="protein sequence ID" value="OAA82660.1"/>
    <property type="molecule type" value="Genomic_DNA"/>
</dbReference>
<accession>D8GQ54</accession>
<keyword evidence="3 6" id="KW-0812">Transmembrane</keyword>
<dbReference type="InterPro" id="IPR043128">
    <property type="entry name" value="Rev_trsase/Diguanyl_cyclase"/>
</dbReference>
<dbReference type="eggNOG" id="COG3706">
    <property type="taxonomic scope" value="Bacteria"/>
</dbReference>
<dbReference type="InterPro" id="IPR011620">
    <property type="entry name" value="Sig_transdc_His_kinase_LytS_TM"/>
</dbReference>
<evidence type="ECO:0000259" key="7">
    <source>
        <dbReference type="PROSITE" id="PS50887"/>
    </source>
</evidence>
<dbReference type="RefSeq" id="WP_013239733.1">
    <property type="nucleotide sequence ID" value="NC_014328.1"/>
</dbReference>
<name>D8GQ54_CLOLD</name>
<evidence type="ECO:0000313" key="9">
    <source>
        <dbReference type="EMBL" id="OAA82660.1"/>
    </source>
</evidence>
<dbReference type="SUPFAM" id="SSF55073">
    <property type="entry name" value="Nucleotide cyclase"/>
    <property type="match status" value="1"/>
</dbReference>
<dbReference type="GO" id="GO:0052621">
    <property type="term" value="F:diguanylate cyclase activity"/>
    <property type="evidence" value="ECO:0007669"/>
    <property type="project" value="TreeGrafter"/>
</dbReference>
<sequence>MMIIEFFINFCVFITAISIICILFKDKMLISKSSIAIREKLFIGMTGGLLETLLLLFPIDVMPGLLVNFHALPIILSSLYGGVLSAIVTTIIINVLSYLIFKLPMVFLLTDLFLLTGFIFISNTKTTIKNKWVYCTLYSLVVSSIGNIILIKDSRLLAQFFIIYYIYTILLTYFIYKFIESLTKTFEVYKKYRTEASIDFLTGLNNVRWFNKSLNRISIAMEKKEKIKCLSLILLDIDYFKKINDKYGHSSGDIVLKNLANILNDTCRAFNIVSRNGGEEFSVLLLNYPAADAVQVAERIRKNIEAYPFHISDGITVHITISSGVSTYPSTTDNIDNLLDDTDTALYEAKNTGRNKVVLYKEENLLEEYRYNVI</sequence>
<evidence type="ECO:0000313" key="10">
    <source>
        <dbReference type="Proteomes" id="UP000001656"/>
    </source>
</evidence>